<evidence type="ECO:0000313" key="2">
    <source>
        <dbReference type="Proteomes" id="UP000186216"/>
    </source>
</evidence>
<dbReference type="Proteomes" id="UP000186216">
    <property type="component" value="Unassembled WGS sequence"/>
</dbReference>
<dbReference type="EMBL" id="FTOU01000023">
    <property type="protein sequence ID" value="SIT13309.1"/>
    <property type="molecule type" value="Genomic_DNA"/>
</dbReference>
<protein>
    <submittedName>
        <fullName evidence="1">Uncharacterized protein</fullName>
    </submittedName>
</protein>
<gene>
    <name evidence="1" type="ORF">SAMN05421772_1231</name>
</gene>
<name>A0AA46A7I2_9RHOB</name>
<sequence length="29" mass="3381">MAMFVVAEHDPNRSNLANRKLRGFENHLL</sequence>
<dbReference type="AlphaFoldDB" id="A0AA46A7I2"/>
<evidence type="ECO:0000313" key="1">
    <source>
        <dbReference type="EMBL" id="SIT13309.1"/>
    </source>
</evidence>
<proteinExistence type="predicted"/>
<accession>A0AA46A7I2</accession>
<organism evidence="1 2">
    <name type="scientific">Paracoccus saliphilus</name>
    <dbReference type="NCBI Taxonomy" id="405559"/>
    <lineage>
        <taxon>Bacteria</taxon>
        <taxon>Pseudomonadati</taxon>
        <taxon>Pseudomonadota</taxon>
        <taxon>Alphaproteobacteria</taxon>
        <taxon>Rhodobacterales</taxon>
        <taxon>Paracoccaceae</taxon>
        <taxon>Paracoccus</taxon>
    </lineage>
</organism>
<reference evidence="1 2" key="1">
    <citation type="submission" date="2017-01" db="EMBL/GenBank/DDBJ databases">
        <authorList>
            <person name="Varghese N."/>
            <person name="Submissions S."/>
        </authorList>
    </citation>
    <scope>NUCLEOTIDE SEQUENCE [LARGE SCALE GENOMIC DNA]</scope>
    <source>
        <strain evidence="1 2">DSM 18447</strain>
    </source>
</reference>
<comment type="caution">
    <text evidence="1">The sequence shown here is derived from an EMBL/GenBank/DDBJ whole genome shotgun (WGS) entry which is preliminary data.</text>
</comment>